<sequence length="272" mass="29310">MPVRWDNDARYTLLLMILSQNPSVLSSKIDAAAISASWPRNEDLTVRAVQEQVKFFRKEIAKIGSGKPISTPSPSGGRGLSTPRKVSTPASVTPSKRPNGSSIAKTPSSSAKKRKVSSKKSTKDTDDSDAPSLPSSDEEEAPTNDTDEDSPLSKLPTTTERRTLPARSKSRSRSYVEPSDSEGRGAGAQETDDGDSEFSISKMSEEGRLKGRTATATLLRKLIAGNCDGEGEGDGVEDRDASRDTDVKMEKDSDVESGVTRRTSWKSAQEEI</sequence>
<feature type="compositionally biased region" description="Acidic residues" evidence="1">
    <location>
        <begin position="136"/>
        <end position="150"/>
    </location>
</feature>
<feature type="compositionally biased region" description="Polar residues" evidence="1">
    <location>
        <begin position="84"/>
        <end position="106"/>
    </location>
</feature>
<comment type="caution">
    <text evidence="2">The sequence shown here is derived from an EMBL/GenBank/DDBJ whole genome shotgun (WGS) entry which is preliminary data.</text>
</comment>
<dbReference type="RefSeq" id="XP_064726130.1">
    <property type="nucleotide sequence ID" value="XM_064878022.1"/>
</dbReference>
<proteinExistence type="predicted"/>
<protein>
    <submittedName>
        <fullName evidence="2">Uncharacterized protein</fullName>
    </submittedName>
</protein>
<gene>
    <name evidence="2" type="ORF">PMZ80_009629</name>
</gene>
<feature type="region of interest" description="Disordered" evidence="1">
    <location>
        <begin position="64"/>
        <end position="272"/>
    </location>
</feature>
<feature type="compositionally biased region" description="Polar residues" evidence="1">
    <location>
        <begin position="260"/>
        <end position="272"/>
    </location>
</feature>
<dbReference type="Proteomes" id="UP001334248">
    <property type="component" value="Unassembled WGS sequence"/>
</dbReference>
<keyword evidence="3" id="KW-1185">Reference proteome</keyword>
<evidence type="ECO:0000313" key="2">
    <source>
        <dbReference type="EMBL" id="KAK5938040.1"/>
    </source>
</evidence>
<evidence type="ECO:0000256" key="1">
    <source>
        <dbReference type="SAM" id="MobiDB-lite"/>
    </source>
</evidence>
<dbReference type="GeneID" id="90003078"/>
<feature type="compositionally biased region" description="Basic residues" evidence="1">
    <location>
        <begin position="111"/>
        <end position="120"/>
    </location>
</feature>
<evidence type="ECO:0000313" key="3">
    <source>
        <dbReference type="Proteomes" id="UP001334248"/>
    </source>
</evidence>
<name>A0ABR0RBN4_9EURO</name>
<reference evidence="2 3" key="1">
    <citation type="journal article" date="2023" name="Res Sq">
        <title>Genomic and morphological characterization of Knufia obscura isolated from the Mars 2020 spacecraft assembly facility.</title>
        <authorList>
            <person name="Chander A.M."/>
            <person name="Teixeira M.M."/>
            <person name="Singh N.K."/>
            <person name="Williams M.P."/>
            <person name="Parker C.W."/>
            <person name="Leo P."/>
            <person name="Stajich J.E."/>
            <person name="Torok T."/>
            <person name="Tighe S."/>
            <person name="Mason C.E."/>
            <person name="Venkateswaran K."/>
        </authorList>
    </citation>
    <scope>NUCLEOTIDE SEQUENCE [LARGE SCALE GENOMIC DNA]</scope>
    <source>
        <strain evidence="2 3">CCFEE 5817</strain>
    </source>
</reference>
<feature type="compositionally biased region" description="Basic and acidic residues" evidence="1">
    <location>
        <begin position="236"/>
        <end position="254"/>
    </location>
</feature>
<dbReference type="EMBL" id="JAVHJV010000014">
    <property type="protein sequence ID" value="KAK5938040.1"/>
    <property type="molecule type" value="Genomic_DNA"/>
</dbReference>
<accession>A0ABR0RBN4</accession>
<organism evidence="2 3">
    <name type="scientific">Knufia obscura</name>
    <dbReference type="NCBI Taxonomy" id="1635080"/>
    <lineage>
        <taxon>Eukaryota</taxon>
        <taxon>Fungi</taxon>
        <taxon>Dikarya</taxon>
        <taxon>Ascomycota</taxon>
        <taxon>Pezizomycotina</taxon>
        <taxon>Eurotiomycetes</taxon>
        <taxon>Chaetothyriomycetidae</taxon>
        <taxon>Chaetothyriales</taxon>
        <taxon>Trichomeriaceae</taxon>
        <taxon>Knufia</taxon>
    </lineage>
</organism>